<evidence type="ECO:0000259" key="12">
    <source>
        <dbReference type="Pfam" id="PF01699"/>
    </source>
</evidence>
<dbReference type="GO" id="GO:0006874">
    <property type="term" value="P:intracellular calcium ion homeostasis"/>
    <property type="evidence" value="ECO:0007669"/>
    <property type="project" value="TreeGrafter"/>
</dbReference>
<keyword evidence="4 10" id="KW-0109">Calcium transport</keyword>
<evidence type="ECO:0000313" key="13">
    <source>
        <dbReference type="EMBL" id="QSZ30746.1"/>
    </source>
</evidence>
<keyword evidence="7 10" id="KW-1133">Transmembrane helix</keyword>
<evidence type="ECO:0000256" key="2">
    <source>
        <dbReference type="ARBA" id="ARBA00008170"/>
    </source>
</evidence>
<comment type="function">
    <text evidence="10">Has a role in promoting intracellular calcium ion sequestration via the exchange of calcium ions for hydrogen ions across the vacuolar membrane. Involved also in manganese ion homeostasis via its uptake into the vacuole.</text>
</comment>
<organism evidence="13 14">
    <name type="scientific">Monilinia vaccinii-corymbosi</name>
    <dbReference type="NCBI Taxonomy" id="61207"/>
    <lineage>
        <taxon>Eukaryota</taxon>
        <taxon>Fungi</taxon>
        <taxon>Dikarya</taxon>
        <taxon>Ascomycota</taxon>
        <taxon>Pezizomycotina</taxon>
        <taxon>Leotiomycetes</taxon>
        <taxon>Helotiales</taxon>
        <taxon>Sclerotiniaceae</taxon>
        <taxon>Monilinia</taxon>
    </lineage>
</organism>
<dbReference type="NCBIfam" id="TIGR00846">
    <property type="entry name" value="caca2"/>
    <property type="match status" value="1"/>
</dbReference>
<keyword evidence="14" id="KW-1185">Reference proteome</keyword>
<evidence type="ECO:0000256" key="5">
    <source>
        <dbReference type="ARBA" id="ARBA00022692"/>
    </source>
</evidence>
<keyword evidence="10" id="KW-0926">Vacuole</keyword>
<dbReference type="GO" id="GO:0015369">
    <property type="term" value="F:calcium:proton antiporter activity"/>
    <property type="evidence" value="ECO:0007669"/>
    <property type="project" value="UniProtKB-UniRule"/>
</dbReference>
<feature type="region of interest" description="Disordered" evidence="11">
    <location>
        <begin position="47"/>
        <end position="82"/>
    </location>
</feature>
<dbReference type="Pfam" id="PF01699">
    <property type="entry name" value="Na_Ca_ex"/>
    <property type="match status" value="2"/>
</dbReference>
<evidence type="ECO:0000313" key="14">
    <source>
        <dbReference type="Proteomes" id="UP000672032"/>
    </source>
</evidence>
<dbReference type="GO" id="GO:0000329">
    <property type="term" value="C:fungal-type vacuole membrane"/>
    <property type="evidence" value="ECO:0007669"/>
    <property type="project" value="TreeGrafter"/>
</dbReference>
<dbReference type="NCBIfam" id="TIGR00378">
    <property type="entry name" value="cax"/>
    <property type="match status" value="1"/>
</dbReference>
<dbReference type="InterPro" id="IPR004713">
    <property type="entry name" value="CaH_exchang"/>
</dbReference>
<dbReference type="OrthoDB" id="1699231at2759"/>
<protein>
    <recommendedName>
        <fullName evidence="10">Vacuolar calcium ion transporter</fullName>
    </recommendedName>
</protein>
<evidence type="ECO:0000256" key="10">
    <source>
        <dbReference type="RuleBase" id="RU365028"/>
    </source>
</evidence>
<feature type="transmembrane region" description="Helical" evidence="10">
    <location>
        <begin position="450"/>
        <end position="471"/>
    </location>
</feature>
<dbReference type="GO" id="GO:0012505">
    <property type="term" value="C:endomembrane system"/>
    <property type="evidence" value="ECO:0007669"/>
    <property type="project" value="UniProtKB-SubCell"/>
</dbReference>
<dbReference type="EMBL" id="CP063406">
    <property type="protein sequence ID" value="QSZ30746.1"/>
    <property type="molecule type" value="Genomic_DNA"/>
</dbReference>
<keyword evidence="5 10" id="KW-0812">Transmembrane</keyword>
<comment type="subcellular location">
    <subcellularLocation>
        <location evidence="1">Endomembrane system</location>
        <topology evidence="1">Multi-pass membrane protein</topology>
    </subcellularLocation>
    <subcellularLocation>
        <location evidence="10">Vacuole membrane</location>
    </subcellularLocation>
</comment>
<dbReference type="InterPro" id="IPR004798">
    <property type="entry name" value="CAX-like"/>
</dbReference>
<dbReference type="Proteomes" id="UP000672032">
    <property type="component" value="Chromosome 2"/>
</dbReference>
<evidence type="ECO:0000256" key="8">
    <source>
        <dbReference type="ARBA" id="ARBA00023065"/>
    </source>
</evidence>
<sequence>IFALSLYPLPLLRRDNETRKQRERERAKFVKMVAQPQFRRELARIRSLPSHPRNPGNMSNRVDESSSLLGANGHGNGNDRRKSSVHEFFLSRKHTPGMDSDRAFVSYSASAWHVGKVTLYSSYVNVLLIFVPLGIIAGLTHWDPVVIFVLNFFAIIPLASILSFATEEISMKLGETLGGLLNATFGNAVELIVSIIALKQGQIRIVQSSMLGSILSNSLLVLGCCFVAGGIHNTRTGTSMGIEQKFNDTVAGTMSSLMVLAASALIIPATVSLTPLPFEPYLTCAKLYSVLSKSSADTESNILILSHGTAIILLLLYCLYLVFQLQTHANLFDAESQAAGEEEEEPQMGPWAAAAVLVIITIAVSICADYLVDSIDSIVESAHISKTFVGLILLPIVGNAAEHVTAIVVAVKDKMDLAMGVAIGSSMQIALFVTPFLVILGWIIDTPMTLHFETFETVVFFLSVLVVTYVVQDGKSNYLEGCMLLGLYIIIALAFLVYPDAPADAGDVPGIVVRSVKGLAGY</sequence>
<gene>
    <name evidence="13" type="ORF">DSL72_000304</name>
</gene>
<feature type="transmembrane region" description="Helical" evidence="10">
    <location>
        <begin position="210"/>
        <end position="229"/>
    </location>
</feature>
<dbReference type="PANTHER" id="PTHR31503:SF22">
    <property type="entry name" value="VACUOLAR CALCIUM ION TRANSPORTER"/>
    <property type="match status" value="1"/>
</dbReference>
<feature type="domain" description="Sodium/calcium exchanger membrane region" evidence="12">
    <location>
        <begin position="354"/>
        <end position="496"/>
    </location>
</feature>
<name>A0A8A3P5L2_9HELO</name>
<keyword evidence="6 10" id="KW-0106">Calcium</keyword>
<feature type="transmembrane region" description="Helical" evidence="10">
    <location>
        <begin position="351"/>
        <end position="372"/>
    </location>
</feature>
<dbReference type="FunFam" id="1.20.1420.30:FF:000011">
    <property type="entry name" value="Vacuolar calcium ion transporter"/>
    <property type="match status" value="1"/>
</dbReference>
<accession>A0A8A3P5L2</accession>
<proteinExistence type="inferred from homology"/>
<feature type="transmembrane region" description="Helical" evidence="10">
    <location>
        <begin position="302"/>
        <end position="323"/>
    </location>
</feature>
<keyword evidence="3 10" id="KW-0813">Transport</keyword>
<reference evidence="13" key="1">
    <citation type="submission" date="2020-10" db="EMBL/GenBank/DDBJ databases">
        <title>Genome Sequence of Monilinia vaccinii-corymbosi Sheds Light on Mummy Berry Disease Infection of Blueberry and Mating Type.</title>
        <authorList>
            <person name="Yow A.G."/>
            <person name="Zhang Y."/>
            <person name="Bansal K."/>
            <person name="Eacker S.M."/>
            <person name="Sullivan S."/>
            <person name="Liachko I."/>
            <person name="Cubeta M.A."/>
            <person name="Rollins J.A."/>
            <person name="Ashrafi H."/>
        </authorList>
    </citation>
    <scope>NUCLEOTIDE SEQUENCE</scope>
    <source>
        <strain evidence="13">RL-1</strain>
    </source>
</reference>
<feature type="compositionally biased region" description="Polar residues" evidence="11">
    <location>
        <begin position="56"/>
        <end position="69"/>
    </location>
</feature>
<feature type="transmembrane region" description="Helical" evidence="10">
    <location>
        <begin position="145"/>
        <end position="165"/>
    </location>
</feature>
<dbReference type="InterPro" id="IPR004837">
    <property type="entry name" value="NaCa_Exmemb"/>
</dbReference>
<feature type="transmembrane region" description="Helical" evidence="10">
    <location>
        <begin position="250"/>
        <end position="271"/>
    </location>
</feature>
<feature type="transmembrane region" description="Helical" evidence="10">
    <location>
        <begin position="418"/>
        <end position="444"/>
    </location>
</feature>
<dbReference type="InterPro" id="IPR044880">
    <property type="entry name" value="NCX_ion-bd_dom_sf"/>
</dbReference>
<keyword evidence="8 10" id="KW-0406">Ion transport</keyword>
<evidence type="ECO:0000256" key="3">
    <source>
        <dbReference type="ARBA" id="ARBA00022448"/>
    </source>
</evidence>
<feature type="transmembrane region" description="Helical" evidence="10">
    <location>
        <begin position="392"/>
        <end position="411"/>
    </location>
</feature>
<feature type="transmembrane region" description="Helical" evidence="10">
    <location>
        <begin position="478"/>
        <end position="498"/>
    </location>
</feature>
<evidence type="ECO:0000256" key="11">
    <source>
        <dbReference type="SAM" id="MobiDB-lite"/>
    </source>
</evidence>
<dbReference type="Gene3D" id="1.20.1420.30">
    <property type="entry name" value="NCX, central ion-binding region"/>
    <property type="match status" value="1"/>
</dbReference>
<comment type="similarity">
    <text evidence="2 10">Belongs to the Ca(2+):cation antiporter (CaCA) (TC 2.A.19) family.</text>
</comment>
<evidence type="ECO:0000256" key="1">
    <source>
        <dbReference type="ARBA" id="ARBA00004127"/>
    </source>
</evidence>
<dbReference type="PANTHER" id="PTHR31503">
    <property type="entry name" value="VACUOLAR CALCIUM ION TRANSPORTER"/>
    <property type="match status" value="1"/>
</dbReference>
<feature type="non-terminal residue" evidence="13">
    <location>
        <position position="522"/>
    </location>
</feature>
<feature type="transmembrane region" description="Helical" evidence="10">
    <location>
        <begin position="117"/>
        <end position="139"/>
    </location>
</feature>
<feature type="domain" description="Sodium/calcium exchanger membrane region" evidence="12">
    <location>
        <begin position="145"/>
        <end position="325"/>
    </location>
</feature>
<evidence type="ECO:0000256" key="7">
    <source>
        <dbReference type="ARBA" id="ARBA00022989"/>
    </source>
</evidence>
<keyword evidence="9 10" id="KW-0472">Membrane</keyword>
<dbReference type="AlphaFoldDB" id="A0A8A3P5L2"/>
<evidence type="ECO:0000256" key="6">
    <source>
        <dbReference type="ARBA" id="ARBA00022837"/>
    </source>
</evidence>
<evidence type="ECO:0000256" key="4">
    <source>
        <dbReference type="ARBA" id="ARBA00022568"/>
    </source>
</evidence>
<feature type="transmembrane region" description="Helical" evidence="10">
    <location>
        <begin position="177"/>
        <end position="198"/>
    </location>
</feature>
<keyword evidence="10" id="KW-0050">Antiport</keyword>
<evidence type="ECO:0000256" key="9">
    <source>
        <dbReference type="ARBA" id="ARBA00023136"/>
    </source>
</evidence>